<accession>A2F3W3</accession>
<evidence type="ECO:0000313" key="4">
    <source>
        <dbReference type="EMBL" id="EAY00379.1"/>
    </source>
</evidence>
<comment type="similarity">
    <text evidence="1 2">Belongs to the casein kinase 2 subunit beta family.</text>
</comment>
<keyword evidence="5" id="KW-1185">Reference proteome</keyword>
<dbReference type="PRINTS" id="PR00472">
    <property type="entry name" value="CASNKINASEII"/>
</dbReference>
<evidence type="ECO:0000256" key="3">
    <source>
        <dbReference type="SAM" id="MobiDB-lite"/>
    </source>
</evidence>
<evidence type="ECO:0000313" key="5">
    <source>
        <dbReference type="Proteomes" id="UP000001542"/>
    </source>
</evidence>
<dbReference type="Proteomes" id="UP000001542">
    <property type="component" value="Unassembled WGS sequence"/>
</dbReference>
<comment type="subunit">
    <text evidence="2">Tetramer of two alpha and two beta subunits.</text>
</comment>
<proteinExistence type="inferred from homology"/>
<gene>
    <name evidence="4" type="ORF">TVAG_290850</name>
</gene>
<dbReference type="GO" id="GO:0005956">
    <property type="term" value="C:protein kinase CK2 complex"/>
    <property type="evidence" value="ECO:0000318"/>
    <property type="project" value="GO_Central"/>
</dbReference>
<dbReference type="SMART" id="SM01085">
    <property type="entry name" value="CK_II_beta"/>
    <property type="match status" value="1"/>
</dbReference>
<dbReference type="InterPro" id="IPR035991">
    <property type="entry name" value="Casein_kinase_II_beta-like"/>
</dbReference>
<dbReference type="KEGG" id="tva:4758199"/>
<dbReference type="Gene3D" id="1.10.1820.10">
    <property type="entry name" value="protein kinase ck2 holoenzyme, chain C, domain 1"/>
    <property type="match status" value="1"/>
</dbReference>
<organism evidence="4 5">
    <name type="scientific">Trichomonas vaginalis (strain ATCC PRA-98 / G3)</name>
    <dbReference type="NCBI Taxonomy" id="412133"/>
    <lineage>
        <taxon>Eukaryota</taxon>
        <taxon>Metamonada</taxon>
        <taxon>Parabasalia</taxon>
        <taxon>Trichomonadida</taxon>
        <taxon>Trichomonadidae</taxon>
        <taxon>Trichomonas</taxon>
    </lineage>
</organism>
<protein>
    <recommendedName>
        <fullName evidence="2">Casein kinase II subunit beta</fullName>
        <shortName evidence="2">CK II beta</shortName>
    </recommendedName>
</protein>
<evidence type="ECO:0000256" key="2">
    <source>
        <dbReference type="RuleBase" id="RU361268"/>
    </source>
</evidence>
<dbReference type="FunFam" id="2.20.25.20:FF:000001">
    <property type="entry name" value="Casein kinase II subunit beta"/>
    <property type="match status" value="1"/>
</dbReference>
<dbReference type="GO" id="GO:0005737">
    <property type="term" value="C:cytoplasm"/>
    <property type="evidence" value="ECO:0000318"/>
    <property type="project" value="GO_Central"/>
</dbReference>
<name>A2F3W3_TRIV3</name>
<dbReference type="STRING" id="5722.A2F3W3"/>
<dbReference type="InterPro" id="IPR000704">
    <property type="entry name" value="Casein_kinase_II_reg-sub"/>
</dbReference>
<dbReference type="EMBL" id="DS113603">
    <property type="protein sequence ID" value="EAY00379.1"/>
    <property type="molecule type" value="Genomic_DNA"/>
</dbReference>
<sequence length="206" mass="23649">MAPSFAEWLITHPAYHFMIKISSEFLNDSFNFYGLKKDVENYQAALSIIKKTSFHEDVYNPVDIVSAIHLYGLAHQRFICTYEGCEKIVAKWRAKTYPMCPRYLCKGCICLPYGLSEIPNELHVKLFCPNCQDVYDVTNPAIANIDGAYFGPTYVHLLKQKFRTVTPRGLPVAFVPCVFGFKMDRKKDRKSKKNTKTSSDDQPLRV</sequence>
<dbReference type="InterPro" id="IPR016149">
    <property type="entry name" value="Casein_kin_II_reg-sub_N"/>
</dbReference>
<dbReference type="Gene3D" id="2.20.25.20">
    <property type="match status" value="1"/>
</dbReference>
<feature type="region of interest" description="Disordered" evidence="3">
    <location>
        <begin position="186"/>
        <end position="206"/>
    </location>
</feature>
<dbReference type="PANTHER" id="PTHR11740:SF0">
    <property type="entry name" value="CASEIN KINASE II SUBUNIT BETA"/>
    <property type="match status" value="1"/>
</dbReference>
<dbReference type="OrthoDB" id="2275560at2759"/>
<dbReference type="InParanoid" id="A2F3W3"/>
<dbReference type="VEuPathDB" id="TrichDB:TVAG_290850"/>
<dbReference type="eggNOG" id="KOG3092">
    <property type="taxonomic scope" value="Eukaryota"/>
</dbReference>
<dbReference type="SMR" id="A2F3W3"/>
<dbReference type="VEuPathDB" id="TrichDB:TVAGG3_0307430"/>
<reference evidence="4" key="1">
    <citation type="submission" date="2006-10" db="EMBL/GenBank/DDBJ databases">
        <authorList>
            <person name="Amadeo P."/>
            <person name="Zhao Q."/>
            <person name="Wortman J."/>
            <person name="Fraser-Liggett C."/>
            <person name="Carlton J."/>
        </authorList>
    </citation>
    <scope>NUCLEOTIDE SEQUENCE</scope>
    <source>
        <strain evidence="4">G3</strain>
    </source>
</reference>
<dbReference type="RefSeq" id="XP_001313308.1">
    <property type="nucleotide sequence ID" value="XM_001313307.1"/>
</dbReference>
<dbReference type="SUPFAM" id="SSF57798">
    <property type="entry name" value="Casein kinase II beta subunit"/>
    <property type="match status" value="1"/>
</dbReference>
<dbReference type="AlphaFoldDB" id="A2F3W3"/>
<dbReference type="Pfam" id="PF01214">
    <property type="entry name" value="CK_II_beta"/>
    <property type="match status" value="1"/>
</dbReference>
<dbReference type="PANTHER" id="PTHR11740">
    <property type="entry name" value="CASEIN KINASE II SUBUNIT BETA"/>
    <property type="match status" value="1"/>
</dbReference>
<reference evidence="4" key="2">
    <citation type="journal article" date="2007" name="Science">
        <title>Draft genome sequence of the sexually transmitted pathogen Trichomonas vaginalis.</title>
        <authorList>
            <person name="Carlton J.M."/>
            <person name="Hirt R.P."/>
            <person name="Silva J.C."/>
            <person name="Delcher A.L."/>
            <person name="Schatz M."/>
            <person name="Zhao Q."/>
            <person name="Wortman J.R."/>
            <person name="Bidwell S.L."/>
            <person name="Alsmark U.C.M."/>
            <person name="Besteiro S."/>
            <person name="Sicheritz-Ponten T."/>
            <person name="Noel C.J."/>
            <person name="Dacks J.B."/>
            <person name="Foster P.G."/>
            <person name="Simillion C."/>
            <person name="Van de Peer Y."/>
            <person name="Miranda-Saavedra D."/>
            <person name="Barton G.J."/>
            <person name="Westrop G.D."/>
            <person name="Mueller S."/>
            <person name="Dessi D."/>
            <person name="Fiori P.L."/>
            <person name="Ren Q."/>
            <person name="Paulsen I."/>
            <person name="Zhang H."/>
            <person name="Bastida-Corcuera F.D."/>
            <person name="Simoes-Barbosa A."/>
            <person name="Brown M.T."/>
            <person name="Hayes R.D."/>
            <person name="Mukherjee M."/>
            <person name="Okumura C.Y."/>
            <person name="Schneider R."/>
            <person name="Smith A.J."/>
            <person name="Vanacova S."/>
            <person name="Villalvazo M."/>
            <person name="Haas B.J."/>
            <person name="Pertea M."/>
            <person name="Feldblyum T.V."/>
            <person name="Utterback T.R."/>
            <person name="Shu C.L."/>
            <person name="Osoegawa K."/>
            <person name="de Jong P.J."/>
            <person name="Hrdy I."/>
            <person name="Horvathova L."/>
            <person name="Zubacova Z."/>
            <person name="Dolezal P."/>
            <person name="Malik S.B."/>
            <person name="Logsdon J.M. Jr."/>
            <person name="Henze K."/>
            <person name="Gupta A."/>
            <person name="Wang C.C."/>
            <person name="Dunne R.L."/>
            <person name="Upcroft J.A."/>
            <person name="Upcroft P."/>
            <person name="White O."/>
            <person name="Salzberg S.L."/>
            <person name="Tang P."/>
            <person name="Chiu C.-H."/>
            <person name="Lee Y.-S."/>
            <person name="Embley T.M."/>
            <person name="Coombs G.H."/>
            <person name="Mottram J.C."/>
            <person name="Tachezy J."/>
            <person name="Fraser-Liggett C.M."/>
            <person name="Johnson P.J."/>
        </authorList>
    </citation>
    <scope>NUCLEOTIDE SEQUENCE [LARGE SCALE GENOMIC DNA]</scope>
    <source>
        <strain evidence="4">G3</strain>
    </source>
</reference>
<dbReference type="GO" id="GO:0019887">
    <property type="term" value="F:protein kinase regulator activity"/>
    <property type="evidence" value="ECO:0000318"/>
    <property type="project" value="GO_Central"/>
</dbReference>
<evidence type="ECO:0000256" key="1">
    <source>
        <dbReference type="ARBA" id="ARBA00006941"/>
    </source>
</evidence>